<dbReference type="OrthoDB" id="7250310at2759"/>
<evidence type="ECO:0000313" key="7">
    <source>
        <dbReference type="EMBL" id="CAG9566586.1"/>
    </source>
</evidence>
<dbReference type="InterPro" id="IPR036508">
    <property type="entry name" value="Chitin-bd_dom_sf"/>
</dbReference>
<evidence type="ECO:0000256" key="4">
    <source>
        <dbReference type="ARBA" id="ARBA00023157"/>
    </source>
</evidence>
<feature type="domain" description="Chitin-binding type-2" evidence="6">
    <location>
        <begin position="404"/>
        <end position="459"/>
    </location>
</feature>
<dbReference type="PANTHER" id="PTHR23301:SF0">
    <property type="entry name" value="CHITIN-BINDING TYPE-2 DOMAIN-CONTAINING PROTEIN-RELATED"/>
    <property type="match status" value="1"/>
</dbReference>
<dbReference type="InterPro" id="IPR051940">
    <property type="entry name" value="Chitin_bind-dev_reg"/>
</dbReference>
<dbReference type="Pfam" id="PF01607">
    <property type="entry name" value="CBM_14"/>
    <property type="match status" value="7"/>
</dbReference>
<evidence type="ECO:0000256" key="1">
    <source>
        <dbReference type="ARBA" id="ARBA00022669"/>
    </source>
</evidence>
<dbReference type="EMBL" id="CAKASE010000057">
    <property type="protein sequence ID" value="CAG9566586.1"/>
    <property type="molecule type" value="Genomic_DNA"/>
</dbReference>
<proteinExistence type="predicted"/>
<dbReference type="SMART" id="SM00494">
    <property type="entry name" value="ChtBD2"/>
    <property type="match status" value="8"/>
</dbReference>
<feature type="domain" description="Chitin-binding type-2" evidence="6">
    <location>
        <begin position="105"/>
        <end position="161"/>
    </location>
</feature>
<keyword evidence="3" id="KW-0677">Repeat</keyword>
<dbReference type="SUPFAM" id="SSF57625">
    <property type="entry name" value="Invertebrate chitin-binding proteins"/>
    <property type="match status" value="6"/>
</dbReference>
<accession>A0A8J2VV88</accession>
<comment type="caution">
    <text evidence="7">The sequence shown here is derived from an EMBL/GenBank/DDBJ whole genome shotgun (WGS) entry which is preliminary data.</text>
</comment>
<feature type="domain" description="Chitin-binding type-2" evidence="6">
    <location>
        <begin position="527"/>
        <end position="580"/>
    </location>
</feature>
<evidence type="ECO:0000256" key="5">
    <source>
        <dbReference type="ARBA" id="ARBA00023180"/>
    </source>
</evidence>
<keyword evidence="2" id="KW-0732">Signal</keyword>
<feature type="domain" description="Chitin-binding type-2" evidence="6">
    <location>
        <begin position="228"/>
        <end position="284"/>
    </location>
</feature>
<evidence type="ECO:0000256" key="2">
    <source>
        <dbReference type="ARBA" id="ARBA00022729"/>
    </source>
</evidence>
<protein>
    <submittedName>
        <fullName evidence="7">(African queen) hypothetical protein</fullName>
    </submittedName>
</protein>
<dbReference type="AlphaFoldDB" id="A0A8J2VV88"/>
<sequence>MSRNPGLRHEAAGARSVAADMSARAPASASVFVITTALAAAAILPHGDDIVCVKDGLRADYSTECQEYVRCSEGVVTQRYACGPGRVFSEIAGACVLRRRHSCTRRVCAPGDTLAYATPATACRHYYRCENGTAIDHACPPGSWFDLARQACSRGAGTCYEPVCAGLPDGVFPDTSHECRRKLKCQGAELRAVSSCVGSCSNNCPPPRSAAIPLPAGDADFCSDETCSSFCQQKANGAYADRSTGCREYFVCESRRVIRRGVCEPGLLFSGSGCEPAAQTYCPPPARSPCFNRQDGLYRDWIDCSSWYECYRERVTARGTCEANFVFDGFGCVPKGDFFCQGPEIASECEGMPSGTYQDLGSNCTRYYHCEGSLRTILSCPEGQIFDGARCSPESQSLCPSLEPDSCYGRSDGRYRASDTGCRGFYTCVNGQKAVYACPEGKAFDGDTCVSSHPSVCPKEDYSCSALSDGYHAELESNCRRYFYCEGGDRLATMSCLGGKIFDGHTCVEPSHHICGAPRRSTYENGGKNCETDGFFVQLGTECKKYYFCLTGIRTNLSCSSRQLFNGQVCVPQEQYTCPG</sequence>
<name>A0A8J2VV88_9NEOP</name>
<evidence type="ECO:0000259" key="6">
    <source>
        <dbReference type="PROSITE" id="PS50940"/>
    </source>
</evidence>
<dbReference type="GO" id="GO:0008061">
    <property type="term" value="F:chitin binding"/>
    <property type="evidence" value="ECO:0007669"/>
    <property type="project" value="UniProtKB-KW"/>
</dbReference>
<keyword evidence="5" id="KW-0325">Glycoprotein</keyword>
<dbReference type="Gene3D" id="2.170.140.10">
    <property type="entry name" value="Chitin binding domain"/>
    <property type="match status" value="5"/>
</dbReference>
<feature type="domain" description="Chitin-binding type-2" evidence="6">
    <location>
        <begin position="287"/>
        <end position="342"/>
    </location>
</feature>
<keyword evidence="8" id="KW-1185">Reference proteome</keyword>
<dbReference type="InterPro" id="IPR002557">
    <property type="entry name" value="Chitin-bd_dom"/>
</dbReference>
<dbReference type="GO" id="GO:0005576">
    <property type="term" value="C:extracellular region"/>
    <property type="evidence" value="ECO:0007669"/>
    <property type="project" value="InterPro"/>
</dbReference>
<keyword evidence="4" id="KW-1015">Disulfide bond</keyword>
<feature type="domain" description="Chitin-binding type-2" evidence="6">
    <location>
        <begin position="461"/>
        <end position="517"/>
    </location>
</feature>
<evidence type="ECO:0000313" key="8">
    <source>
        <dbReference type="Proteomes" id="UP000789524"/>
    </source>
</evidence>
<organism evidence="7 8">
    <name type="scientific">Danaus chrysippus</name>
    <name type="common">African queen</name>
    <dbReference type="NCBI Taxonomy" id="151541"/>
    <lineage>
        <taxon>Eukaryota</taxon>
        <taxon>Metazoa</taxon>
        <taxon>Ecdysozoa</taxon>
        <taxon>Arthropoda</taxon>
        <taxon>Hexapoda</taxon>
        <taxon>Insecta</taxon>
        <taxon>Pterygota</taxon>
        <taxon>Neoptera</taxon>
        <taxon>Endopterygota</taxon>
        <taxon>Lepidoptera</taxon>
        <taxon>Glossata</taxon>
        <taxon>Ditrysia</taxon>
        <taxon>Papilionoidea</taxon>
        <taxon>Nymphalidae</taxon>
        <taxon>Danainae</taxon>
        <taxon>Danaini</taxon>
        <taxon>Danaina</taxon>
        <taxon>Danaus</taxon>
        <taxon>Anosia</taxon>
    </lineage>
</organism>
<feature type="domain" description="Chitin-binding type-2" evidence="6">
    <location>
        <begin position="346"/>
        <end position="401"/>
    </location>
</feature>
<dbReference type="PANTHER" id="PTHR23301">
    <property type="entry name" value="CHITIN BINDING PERITROPHIN-A"/>
    <property type="match status" value="1"/>
</dbReference>
<dbReference type="PROSITE" id="PS50940">
    <property type="entry name" value="CHIT_BIND_II"/>
    <property type="match status" value="8"/>
</dbReference>
<reference evidence="7" key="1">
    <citation type="submission" date="2021-09" db="EMBL/GenBank/DDBJ databases">
        <authorList>
            <person name="Martin H S."/>
        </authorList>
    </citation>
    <scope>NUCLEOTIDE SEQUENCE</scope>
</reference>
<feature type="domain" description="Chitin-binding type-2" evidence="6">
    <location>
        <begin position="49"/>
        <end position="104"/>
    </location>
</feature>
<keyword evidence="1" id="KW-0147">Chitin-binding</keyword>
<dbReference type="Proteomes" id="UP000789524">
    <property type="component" value="Unassembled WGS sequence"/>
</dbReference>
<evidence type="ECO:0000256" key="3">
    <source>
        <dbReference type="ARBA" id="ARBA00022737"/>
    </source>
</evidence>
<gene>
    <name evidence="7" type="ORF">DCHRY22_LOCUS7202</name>
</gene>